<dbReference type="EMBL" id="CP017641">
    <property type="protein sequence ID" value="APZ92026.1"/>
    <property type="molecule type" value="Genomic_DNA"/>
</dbReference>
<name>A0A1P8WD84_9PLAN</name>
<dbReference type="PROSITE" id="PS51318">
    <property type="entry name" value="TAT"/>
    <property type="match status" value="1"/>
</dbReference>
<dbReference type="Proteomes" id="UP000187735">
    <property type="component" value="Chromosome"/>
</dbReference>
<organism evidence="2 3">
    <name type="scientific">Fuerstiella marisgermanici</name>
    <dbReference type="NCBI Taxonomy" id="1891926"/>
    <lineage>
        <taxon>Bacteria</taxon>
        <taxon>Pseudomonadati</taxon>
        <taxon>Planctomycetota</taxon>
        <taxon>Planctomycetia</taxon>
        <taxon>Planctomycetales</taxon>
        <taxon>Planctomycetaceae</taxon>
        <taxon>Fuerstiella</taxon>
    </lineage>
</organism>
<dbReference type="RefSeq" id="WP_077023691.1">
    <property type="nucleotide sequence ID" value="NZ_CP017641.1"/>
</dbReference>
<dbReference type="GO" id="GO:0016853">
    <property type="term" value="F:isomerase activity"/>
    <property type="evidence" value="ECO:0007669"/>
    <property type="project" value="UniProtKB-KW"/>
</dbReference>
<dbReference type="InterPro" id="IPR013022">
    <property type="entry name" value="Xyl_isomerase-like_TIM-brl"/>
</dbReference>
<dbReference type="PANTHER" id="PTHR12110:SF21">
    <property type="entry name" value="XYLOSE ISOMERASE-LIKE TIM BARREL DOMAIN-CONTAINING PROTEIN"/>
    <property type="match status" value="1"/>
</dbReference>
<evidence type="ECO:0000313" key="2">
    <source>
        <dbReference type="EMBL" id="APZ92026.1"/>
    </source>
</evidence>
<gene>
    <name evidence="2" type="primary">iolI_1</name>
    <name evidence="2" type="ORF">Fuma_01627</name>
</gene>
<dbReference type="InterPro" id="IPR036237">
    <property type="entry name" value="Xyl_isomerase-like_sf"/>
</dbReference>
<dbReference type="OrthoDB" id="9782626at2"/>
<dbReference type="Gene3D" id="3.20.20.150">
    <property type="entry name" value="Divalent-metal-dependent TIM barrel enzymes"/>
    <property type="match status" value="1"/>
</dbReference>
<dbReference type="InterPro" id="IPR050312">
    <property type="entry name" value="IolE/XylAMocC-like"/>
</dbReference>
<keyword evidence="2" id="KW-0413">Isomerase</keyword>
<dbReference type="SUPFAM" id="SSF51658">
    <property type="entry name" value="Xylose isomerase-like"/>
    <property type="match status" value="1"/>
</dbReference>
<proteinExistence type="predicted"/>
<keyword evidence="3" id="KW-1185">Reference proteome</keyword>
<evidence type="ECO:0000259" key="1">
    <source>
        <dbReference type="Pfam" id="PF01261"/>
    </source>
</evidence>
<protein>
    <submittedName>
        <fullName evidence="2">Inosose isomerase</fullName>
        <ecNumber evidence="2">5.3.99.-</ecNumber>
    </submittedName>
</protein>
<dbReference type="AlphaFoldDB" id="A0A1P8WD84"/>
<dbReference type="Pfam" id="PF01261">
    <property type="entry name" value="AP_endonuc_2"/>
    <property type="match status" value="1"/>
</dbReference>
<feature type="domain" description="Xylose isomerase-like TIM barrel" evidence="1">
    <location>
        <begin position="59"/>
        <end position="311"/>
    </location>
</feature>
<dbReference type="KEGG" id="fmr:Fuma_01627"/>
<sequence>MHIDRRTMLAASTAAGITLLTNGYAKAAASTPQSGRRKFTMDLTGGAIGVRAGQLDAIELATKYGFESVSPDSGYLASLDDAGRKDLAATMKQQNIVWGAAGLPVDFRKDDATFQDGLKKLPALAKGLQQAGVTRVSTWLMPCHDELTYVTNFRQHANRLRECVRILGDHGQRFGMEYVGPKTLWASKRHSFIHSMAETKELIAEIGQDNVGFVLDSWHWYTAHETVDDLLTLKNSDVVACDLNDAPKGLEIDQQIDNQRELPSATGVIDLKTFLGALVTIGYDGPIRAEPFNATLNAMDKDAACKATAAAMKKAFSLVE</sequence>
<accession>A0A1P8WD84</accession>
<reference evidence="2 3" key="1">
    <citation type="journal article" date="2016" name="Front. Microbiol.">
        <title>Fuerstia marisgermanicae gen. nov., sp. nov., an Unusual Member of the Phylum Planctomycetes from the German Wadden Sea.</title>
        <authorList>
            <person name="Kohn T."/>
            <person name="Heuer A."/>
            <person name="Jogler M."/>
            <person name="Vollmers J."/>
            <person name="Boedeker C."/>
            <person name="Bunk B."/>
            <person name="Rast P."/>
            <person name="Borchert D."/>
            <person name="Glockner I."/>
            <person name="Freese H.M."/>
            <person name="Klenk H.P."/>
            <person name="Overmann J."/>
            <person name="Kaster A.K."/>
            <person name="Rohde M."/>
            <person name="Wiegand S."/>
            <person name="Jogler C."/>
        </authorList>
    </citation>
    <scope>NUCLEOTIDE SEQUENCE [LARGE SCALE GENOMIC DNA]</scope>
    <source>
        <strain evidence="2 3">NH11</strain>
    </source>
</reference>
<evidence type="ECO:0000313" key="3">
    <source>
        <dbReference type="Proteomes" id="UP000187735"/>
    </source>
</evidence>
<dbReference type="InterPro" id="IPR006311">
    <property type="entry name" value="TAT_signal"/>
</dbReference>
<dbReference type="PANTHER" id="PTHR12110">
    <property type="entry name" value="HYDROXYPYRUVATE ISOMERASE"/>
    <property type="match status" value="1"/>
</dbReference>
<dbReference type="EC" id="5.3.99.-" evidence="2"/>
<dbReference type="STRING" id="1891926.Fuma_01627"/>